<dbReference type="Proteomes" id="UP000178893">
    <property type="component" value="Unassembled WGS sequence"/>
</dbReference>
<dbReference type="Pfam" id="PF13847">
    <property type="entry name" value="Methyltransf_31"/>
    <property type="match status" value="1"/>
</dbReference>
<accession>A0A1G2DVU8</accession>
<evidence type="ECO:0000313" key="3">
    <source>
        <dbReference type="Proteomes" id="UP000178893"/>
    </source>
</evidence>
<sequence>MVLEKKQNEFLDPEKVLDQLELHSDMVAAEFGCGSGGFLIPLAKRLEDGLVYGIDILEAPLSALKSRSLLENVVNIRLIRSNLEKPRGSTLTDFSLDLVFVPNVLFQIDNKNGIINEAYRILKPNGKLIIIDWLPQAANGPETGRIAPKEVKEMARENKFQLEKEFQTGKYHYCLVFKK</sequence>
<dbReference type="GO" id="GO:0008168">
    <property type="term" value="F:methyltransferase activity"/>
    <property type="evidence" value="ECO:0007669"/>
    <property type="project" value="TreeGrafter"/>
</dbReference>
<dbReference type="PANTHER" id="PTHR43591">
    <property type="entry name" value="METHYLTRANSFERASE"/>
    <property type="match status" value="1"/>
</dbReference>
<dbReference type="PANTHER" id="PTHR43591:SF24">
    <property type="entry name" value="2-METHOXY-6-POLYPRENYL-1,4-BENZOQUINOL METHYLASE, MITOCHONDRIAL"/>
    <property type="match status" value="1"/>
</dbReference>
<organism evidence="2 3">
    <name type="scientific">Candidatus Nealsonbacteria bacterium RBG_13_37_56</name>
    <dbReference type="NCBI Taxonomy" id="1801661"/>
    <lineage>
        <taxon>Bacteria</taxon>
        <taxon>Candidatus Nealsoniibacteriota</taxon>
    </lineage>
</organism>
<protein>
    <recommendedName>
        <fullName evidence="1">Methyltransferase domain-containing protein</fullName>
    </recommendedName>
</protein>
<reference evidence="2 3" key="1">
    <citation type="journal article" date="2016" name="Nat. Commun.">
        <title>Thousands of microbial genomes shed light on interconnected biogeochemical processes in an aquifer system.</title>
        <authorList>
            <person name="Anantharaman K."/>
            <person name="Brown C.T."/>
            <person name="Hug L.A."/>
            <person name="Sharon I."/>
            <person name="Castelle C.J."/>
            <person name="Probst A.J."/>
            <person name="Thomas B.C."/>
            <person name="Singh A."/>
            <person name="Wilkins M.J."/>
            <person name="Karaoz U."/>
            <person name="Brodie E.L."/>
            <person name="Williams K.H."/>
            <person name="Hubbard S.S."/>
            <person name="Banfield J.F."/>
        </authorList>
    </citation>
    <scope>NUCLEOTIDE SEQUENCE [LARGE SCALE GENOMIC DNA]</scope>
</reference>
<dbReference type="CDD" id="cd02440">
    <property type="entry name" value="AdoMet_MTases"/>
    <property type="match status" value="1"/>
</dbReference>
<evidence type="ECO:0000313" key="2">
    <source>
        <dbReference type="EMBL" id="OGZ17697.1"/>
    </source>
</evidence>
<feature type="domain" description="Methyltransferase" evidence="1">
    <location>
        <begin position="23"/>
        <end position="174"/>
    </location>
</feature>
<dbReference type="InterPro" id="IPR029063">
    <property type="entry name" value="SAM-dependent_MTases_sf"/>
</dbReference>
<dbReference type="AlphaFoldDB" id="A0A1G2DVU8"/>
<evidence type="ECO:0000259" key="1">
    <source>
        <dbReference type="Pfam" id="PF13847"/>
    </source>
</evidence>
<dbReference type="SUPFAM" id="SSF53335">
    <property type="entry name" value="S-adenosyl-L-methionine-dependent methyltransferases"/>
    <property type="match status" value="1"/>
</dbReference>
<gene>
    <name evidence="2" type="ORF">A2V72_00145</name>
</gene>
<proteinExistence type="predicted"/>
<dbReference type="Gene3D" id="3.40.50.150">
    <property type="entry name" value="Vaccinia Virus protein VP39"/>
    <property type="match status" value="1"/>
</dbReference>
<name>A0A1G2DVU8_9BACT</name>
<dbReference type="InterPro" id="IPR025714">
    <property type="entry name" value="Methyltranfer_dom"/>
</dbReference>
<comment type="caution">
    <text evidence="2">The sequence shown here is derived from an EMBL/GenBank/DDBJ whole genome shotgun (WGS) entry which is preliminary data.</text>
</comment>
<dbReference type="EMBL" id="MHLW01000028">
    <property type="protein sequence ID" value="OGZ17697.1"/>
    <property type="molecule type" value="Genomic_DNA"/>
</dbReference>